<keyword evidence="1" id="KW-0812">Transmembrane</keyword>
<feature type="domain" description="Glycosyltransferase 2-like" evidence="2">
    <location>
        <begin position="50"/>
        <end position="176"/>
    </location>
</feature>
<dbReference type="KEGG" id="mpof:MPOR_21110"/>
<dbReference type="PANTHER" id="PTHR43646:SF3">
    <property type="entry name" value="SLR1566 PROTEIN"/>
    <property type="match status" value="1"/>
</dbReference>
<keyword evidence="1" id="KW-1133">Transmembrane helix</keyword>
<dbReference type="InterPro" id="IPR029044">
    <property type="entry name" value="Nucleotide-diphossugar_trans"/>
</dbReference>
<keyword evidence="4" id="KW-1185">Reference proteome</keyword>
<dbReference type="PROSITE" id="PS51257">
    <property type="entry name" value="PROKAR_LIPOPROTEIN"/>
    <property type="match status" value="1"/>
</dbReference>
<dbReference type="Proteomes" id="UP000466785">
    <property type="component" value="Chromosome"/>
</dbReference>
<keyword evidence="1" id="KW-0472">Membrane</keyword>
<keyword evidence="3" id="KW-0808">Transferase</keyword>
<evidence type="ECO:0000259" key="2">
    <source>
        <dbReference type="Pfam" id="PF00535"/>
    </source>
</evidence>
<dbReference type="InterPro" id="IPR001173">
    <property type="entry name" value="Glyco_trans_2-like"/>
</dbReference>
<reference evidence="3 4" key="1">
    <citation type="journal article" date="2019" name="Emerg. Microbes Infect.">
        <title>Comprehensive subspecies identification of 175 nontuberculous mycobacteria species based on 7547 genomic profiles.</title>
        <authorList>
            <person name="Matsumoto Y."/>
            <person name="Kinjo T."/>
            <person name="Motooka D."/>
            <person name="Nabeya D."/>
            <person name="Jung N."/>
            <person name="Uechi K."/>
            <person name="Horii T."/>
            <person name="Iida T."/>
            <person name="Fujita J."/>
            <person name="Nakamura S."/>
        </authorList>
    </citation>
    <scope>NUCLEOTIDE SEQUENCE [LARGE SCALE GENOMIC DNA]</scope>
    <source>
        <strain evidence="3 4">JCM 12603</strain>
    </source>
</reference>
<feature type="transmembrane region" description="Helical" evidence="1">
    <location>
        <begin position="280"/>
        <end position="303"/>
    </location>
</feature>
<dbReference type="Pfam" id="PF00535">
    <property type="entry name" value="Glycos_transf_2"/>
    <property type="match status" value="1"/>
</dbReference>
<sequence length="401" mass="41994">MPHARQPKPIRTLVLAGSFLACLGTVHELLNLRYLRRPPAKPPSVSVPVSVLVPARDEAHRIAPTIRSLLTQRGLTDVEILVLDDNSTDGTADVVRGVAPTDARLRVLTGTPPPAGALGKPHACAQLAAAARGAILVFVDADVVLSPDAVAAAVAVLRGPDPLDLVSPWPRQLATGFSGRLIQPLLAWSWLTTVPLRVAERSARPSMAVANGQFLVIEADALARVGGWQSVSGEVLDDIALARRIRAGGGRTGVADGSAIATCRMYDNGRELRDGYRKSLWAAFGSPLGAIAVAAALAVVYVLPPVAATTGSRIGAVGYLAAVLGRILSARWCGTTERGATIDVERGATIESERGAVIRSERGAMIDAVAHPLSVLTLLGLLTSSWAGRLRGSLQWKGRAL</sequence>
<evidence type="ECO:0000313" key="4">
    <source>
        <dbReference type="Proteomes" id="UP000466785"/>
    </source>
</evidence>
<accession>A0A6N4V880</accession>
<name>A0A6N4V880_9MYCO</name>
<dbReference type="SUPFAM" id="SSF53448">
    <property type="entry name" value="Nucleotide-diphospho-sugar transferases"/>
    <property type="match status" value="1"/>
</dbReference>
<dbReference type="PANTHER" id="PTHR43646">
    <property type="entry name" value="GLYCOSYLTRANSFERASE"/>
    <property type="match status" value="1"/>
</dbReference>
<dbReference type="GO" id="GO:0016740">
    <property type="term" value="F:transferase activity"/>
    <property type="evidence" value="ECO:0007669"/>
    <property type="project" value="UniProtKB-KW"/>
</dbReference>
<evidence type="ECO:0000256" key="1">
    <source>
        <dbReference type="SAM" id="Phobius"/>
    </source>
</evidence>
<gene>
    <name evidence="3" type="ORF">MPOR_21110</name>
</gene>
<dbReference type="EMBL" id="AP022570">
    <property type="protein sequence ID" value="BBX51085.1"/>
    <property type="molecule type" value="Genomic_DNA"/>
</dbReference>
<proteinExistence type="predicted"/>
<evidence type="ECO:0000313" key="3">
    <source>
        <dbReference type="EMBL" id="BBX51085.1"/>
    </source>
</evidence>
<protein>
    <submittedName>
        <fullName evidence="3">Glycosyl transferase</fullName>
    </submittedName>
</protein>
<dbReference type="AlphaFoldDB" id="A0A6N4V880"/>
<organism evidence="3 4">
    <name type="scientific">Mycolicibacterium poriferae</name>
    <dbReference type="NCBI Taxonomy" id="39694"/>
    <lineage>
        <taxon>Bacteria</taxon>
        <taxon>Bacillati</taxon>
        <taxon>Actinomycetota</taxon>
        <taxon>Actinomycetes</taxon>
        <taxon>Mycobacteriales</taxon>
        <taxon>Mycobacteriaceae</taxon>
        <taxon>Mycolicibacterium</taxon>
    </lineage>
</organism>
<feature type="transmembrane region" description="Helical" evidence="1">
    <location>
        <begin position="12"/>
        <end position="32"/>
    </location>
</feature>
<dbReference type="RefSeq" id="WP_235682523.1">
    <property type="nucleotide sequence ID" value="NZ_AP022570.1"/>
</dbReference>
<dbReference type="Gene3D" id="3.90.550.10">
    <property type="entry name" value="Spore Coat Polysaccharide Biosynthesis Protein SpsA, Chain A"/>
    <property type="match status" value="1"/>
</dbReference>